<dbReference type="SUPFAM" id="SSF50475">
    <property type="entry name" value="FMN-binding split barrel"/>
    <property type="match status" value="1"/>
</dbReference>
<gene>
    <name evidence="1" type="ORF">B8W67_00415</name>
</gene>
<dbReference type="InterPro" id="IPR004378">
    <property type="entry name" value="F420H2_quin_Rdtase"/>
</dbReference>
<dbReference type="Gene3D" id="2.30.110.10">
    <property type="entry name" value="Electron Transport, Fmn-binding Protein, Chain A"/>
    <property type="match status" value="1"/>
</dbReference>
<dbReference type="AlphaFoldDB" id="A0A7I7SAI8"/>
<dbReference type="Proteomes" id="UP000193577">
    <property type="component" value="Unassembled WGS sequence"/>
</dbReference>
<dbReference type="GO" id="GO:0016491">
    <property type="term" value="F:oxidoreductase activity"/>
    <property type="evidence" value="ECO:0007669"/>
    <property type="project" value="InterPro"/>
</dbReference>
<dbReference type="Pfam" id="PF04075">
    <property type="entry name" value="F420H2_quin_red"/>
    <property type="match status" value="1"/>
</dbReference>
<accession>A0A7I7SAI8</accession>
<dbReference type="EMBL" id="NCXO01000001">
    <property type="protein sequence ID" value="OSC36114.1"/>
    <property type="molecule type" value="Genomic_DNA"/>
</dbReference>
<name>A0A7I7SAI8_9MYCO</name>
<evidence type="ECO:0000313" key="1">
    <source>
        <dbReference type="EMBL" id="OSC36114.1"/>
    </source>
</evidence>
<dbReference type="InterPro" id="IPR012349">
    <property type="entry name" value="Split_barrel_FMN-bd"/>
</dbReference>
<comment type="caution">
    <text evidence="1">The sequence shown here is derived from an EMBL/GenBank/DDBJ whole genome shotgun (WGS) entry which is preliminary data.</text>
</comment>
<dbReference type="OrthoDB" id="163266at2"/>
<evidence type="ECO:0000313" key="2">
    <source>
        <dbReference type="Proteomes" id="UP000193577"/>
    </source>
</evidence>
<reference evidence="1 2" key="1">
    <citation type="submission" date="2017-04" db="EMBL/GenBank/DDBJ databases">
        <title>The new phylogeny of genus Mycobacterium.</title>
        <authorList>
            <person name="Tortoli E."/>
            <person name="Trovato A."/>
            <person name="Cirillo D.M."/>
        </authorList>
    </citation>
    <scope>NUCLEOTIDE SEQUENCE [LARGE SCALE GENOMIC DNA]</scope>
    <source>
        <strain evidence="1 2">KCTC 19819</strain>
    </source>
</reference>
<sequence>MARSPLVAAATALLRTAPVMRAPIWLYRARLGALLGPRLLMLEHRGRRSGLPRYVVLEVLGRPEPGRYLVASGFGEKAQWFRNITADPRVRVTVGSHAPAPATAHRLPQPEADRALAAYIEAHPRAWARFREVLERTLGTPVTAVNTALPIVAVTVEAADLPGYC</sequence>
<dbReference type="RefSeq" id="WP_085301866.1">
    <property type="nucleotide sequence ID" value="NZ_AP022594.1"/>
</dbReference>
<protein>
    <submittedName>
        <fullName evidence="1">Nitroreductase</fullName>
    </submittedName>
</protein>
<dbReference type="NCBIfam" id="TIGR00026">
    <property type="entry name" value="hi_GC_TIGR00026"/>
    <property type="match status" value="1"/>
</dbReference>
<proteinExistence type="predicted"/>
<keyword evidence="2" id="KW-1185">Reference proteome</keyword>
<organism evidence="1 2">
    <name type="scientific">Mycolicibacillus koreensis</name>
    <dbReference type="NCBI Taxonomy" id="1069220"/>
    <lineage>
        <taxon>Bacteria</taxon>
        <taxon>Bacillati</taxon>
        <taxon>Actinomycetota</taxon>
        <taxon>Actinomycetes</taxon>
        <taxon>Mycobacteriales</taxon>
        <taxon>Mycobacteriaceae</taxon>
        <taxon>Mycolicibacillus</taxon>
    </lineage>
</organism>